<reference evidence="2" key="1">
    <citation type="submission" date="2021-11" db="EMBL/GenBank/DDBJ databases">
        <title>Genome sequence.</title>
        <authorList>
            <person name="Sun Q."/>
        </authorList>
    </citation>
    <scope>NUCLEOTIDE SEQUENCE</scope>
    <source>
        <strain evidence="2">JC732</strain>
    </source>
</reference>
<keyword evidence="3" id="KW-1185">Reference proteome</keyword>
<accession>A0A9X1SEC4</accession>
<evidence type="ECO:0000256" key="1">
    <source>
        <dbReference type="SAM" id="MobiDB-lite"/>
    </source>
</evidence>
<evidence type="ECO:0000313" key="2">
    <source>
        <dbReference type="EMBL" id="MCC9627103.1"/>
    </source>
</evidence>
<dbReference type="Proteomes" id="UP001139103">
    <property type="component" value="Unassembled WGS sequence"/>
</dbReference>
<dbReference type="EMBL" id="JAJKFT010000002">
    <property type="protein sequence ID" value="MCC9627103.1"/>
    <property type="molecule type" value="Genomic_DNA"/>
</dbReference>
<comment type="caution">
    <text evidence="2">The sequence shown here is derived from an EMBL/GenBank/DDBJ whole genome shotgun (WGS) entry which is preliminary data.</text>
</comment>
<proteinExistence type="predicted"/>
<organism evidence="2 3">
    <name type="scientific">Blastopirellula sediminis</name>
    <dbReference type="NCBI Taxonomy" id="2894196"/>
    <lineage>
        <taxon>Bacteria</taxon>
        <taxon>Pseudomonadati</taxon>
        <taxon>Planctomycetota</taxon>
        <taxon>Planctomycetia</taxon>
        <taxon>Pirellulales</taxon>
        <taxon>Pirellulaceae</taxon>
        <taxon>Blastopirellula</taxon>
    </lineage>
</organism>
<evidence type="ECO:0000313" key="3">
    <source>
        <dbReference type="Proteomes" id="UP001139103"/>
    </source>
</evidence>
<gene>
    <name evidence="2" type="ORF">LOC68_01670</name>
</gene>
<dbReference type="RefSeq" id="WP_230214915.1">
    <property type="nucleotide sequence ID" value="NZ_JAJKFT010000002.1"/>
</dbReference>
<protein>
    <submittedName>
        <fullName evidence="2">Uncharacterized protein</fullName>
    </submittedName>
</protein>
<feature type="region of interest" description="Disordered" evidence="1">
    <location>
        <begin position="1"/>
        <end position="20"/>
    </location>
</feature>
<dbReference type="AlphaFoldDB" id="A0A9X1SEC4"/>
<sequence>MNENSEQDRKSQDADSEVSPIQHFLHDIQRASGKLTARPDGKPATALDCRIYPAVEAPSPQAIAELTKLGDACRLSFLGQGRRNRFEASLSAVLYETGHTTVADLQLTFAELKRGEILDLIIVERKPSGRRMFEQHIDFSGPKSNHPAEQEPISEHQGAENYDMALRGAMSEGKRATSTGSYVVGVDWDEAALNVATNALPNEEGSHVAMVQFGEESPIAVIMEEEEENGLLLAALVALPEELADGNGAFEHITVRDVEARDLPNLTPAQAAVWLAGQQFSSLPFRREGDSYALSIDASERQYLSSHPNLTIALRIAFGQES</sequence>
<feature type="compositionally biased region" description="Basic and acidic residues" evidence="1">
    <location>
        <begin position="1"/>
        <end position="13"/>
    </location>
</feature>
<name>A0A9X1SEC4_9BACT</name>